<dbReference type="InterPro" id="IPR036503">
    <property type="entry name" value="Ald_Fedxn_OxRdtase_N_sf"/>
</dbReference>
<feature type="domain" description="Aldehyde ferredoxin oxidoreductase N-terminal" evidence="9">
    <location>
        <begin position="7"/>
        <end position="232"/>
    </location>
</feature>
<dbReference type="Pfam" id="PF01314">
    <property type="entry name" value="AFOR_C"/>
    <property type="match status" value="1"/>
</dbReference>
<evidence type="ECO:0000256" key="2">
    <source>
        <dbReference type="ARBA" id="ARBA00011032"/>
    </source>
</evidence>
<comment type="cofactor">
    <cofactor evidence="1">
        <name>[4Fe-4S] cluster</name>
        <dbReference type="ChEBI" id="CHEBI:49883"/>
    </cofactor>
</comment>
<evidence type="ECO:0000259" key="9">
    <source>
        <dbReference type="SMART" id="SM00790"/>
    </source>
</evidence>
<comment type="similarity">
    <text evidence="2">Belongs to the AOR/FOR family.</text>
</comment>
<evidence type="ECO:0000256" key="6">
    <source>
        <dbReference type="ARBA" id="ARBA00023004"/>
    </source>
</evidence>
<dbReference type="InterPro" id="IPR013984">
    <property type="entry name" value="Ald_Fedxn_OxRdtase_dom2"/>
</dbReference>
<evidence type="ECO:0000313" key="11">
    <source>
        <dbReference type="Proteomes" id="UP000462865"/>
    </source>
</evidence>
<protein>
    <submittedName>
        <fullName evidence="10">Aldehyde:ferredoxin oxidoreductase</fullName>
    </submittedName>
</protein>
<dbReference type="Gene3D" id="1.10.599.10">
    <property type="entry name" value="Aldehyde Ferredoxin Oxidoreductase Protein, subunit A, domain 3"/>
    <property type="match status" value="1"/>
</dbReference>
<dbReference type="InterPro" id="IPR036021">
    <property type="entry name" value="Tungsten_al_ferr_oxy-like_C"/>
</dbReference>
<comment type="cofactor">
    <cofactor evidence="8">
        <name>tungstopterin</name>
        <dbReference type="ChEBI" id="CHEBI:30402"/>
    </cofactor>
</comment>
<comment type="caution">
    <text evidence="10">The sequence shown here is derived from an EMBL/GenBank/DDBJ whole genome shotgun (WGS) entry which is preliminary data.</text>
</comment>
<dbReference type="InterPro" id="IPR013983">
    <property type="entry name" value="Ald_Fedxn_OxRdtase_N"/>
</dbReference>
<evidence type="ECO:0000256" key="5">
    <source>
        <dbReference type="ARBA" id="ARBA00023002"/>
    </source>
</evidence>
<dbReference type="Proteomes" id="UP000462865">
    <property type="component" value="Unassembled WGS sequence"/>
</dbReference>
<organism evidence="10 11">
    <name type="scientific">Gordonibacter urolithinfaciens</name>
    <dbReference type="NCBI Taxonomy" id="1335613"/>
    <lineage>
        <taxon>Bacteria</taxon>
        <taxon>Bacillati</taxon>
        <taxon>Actinomycetota</taxon>
        <taxon>Coriobacteriia</taxon>
        <taxon>Eggerthellales</taxon>
        <taxon>Eggerthellaceae</taxon>
        <taxon>Gordonibacter</taxon>
    </lineage>
</organism>
<keyword evidence="5" id="KW-0560">Oxidoreductase</keyword>
<evidence type="ECO:0000313" key="10">
    <source>
        <dbReference type="EMBL" id="MSA94825.1"/>
    </source>
</evidence>
<reference evidence="10 11" key="1">
    <citation type="journal article" date="2019" name="Nat. Med.">
        <title>A library of human gut bacterial isolates paired with longitudinal multiomics data enables mechanistic microbiome research.</title>
        <authorList>
            <person name="Poyet M."/>
            <person name="Groussin M."/>
            <person name="Gibbons S.M."/>
            <person name="Avila-Pacheco J."/>
            <person name="Jiang X."/>
            <person name="Kearney S.M."/>
            <person name="Perrotta A.R."/>
            <person name="Berdy B."/>
            <person name="Zhao S."/>
            <person name="Lieberman T.D."/>
            <person name="Swanson P.K."/>
            <person name="Smith M."/>
            <person name="Roesemann S."/>
            <person name="Alexander J.E."/>
            <person name="Rich S.A."/>
            <person name="Livny J."/>
            <person name="Vlamakis H."/>
            <person name="Clish C."/>
            <person name="Bullock K."/>
            <person name="Deik A."/>
            <person name="Scott J."/>
            <person name="Pierce K.A."/>
            <person name="Xavier R.J."/>
            <person name="Alm E.J."/>
        </authorList>
    </citation>
    <scope>NUCLEOTIDE SEQUENCE [LARGE SCALE GENOMIC DNA]</scope>
    <source>
        <strain evidence="10 11">BIOML-A1</strain>
    </source>
</reference>
<dbReference type="Pfam" id="PF02730">
    <property type="entry name" value="AFOR_N"/>
    <property type="match status" value="1"/>
</dbReference>
<dbReference type="GO" id="GO:0016625">
    <property type="term" value="F:oxidoreductase activity, acting on the aldehyde or oxo group of donors, iron-sulfur protein as acceptor"/>
    <property type="evidence" value="ECO:0007669"/>
    <property type="project" value="InterPro"/>
</dbReference>
<dbReference type="InterPro" id="IPR013985">
    <property type="entry name" value="Ald_Fedxn_OxRdtase_dom3"/>
</dbReference>
<evidence type="ECO:0000256" key="4">
    <source>
        <dbReference type="ARBA" id="ARBA00022723"/>
    </source>
</evidence>
<dbReference type="PANTHER" id="PTHR30038">
    <property type="entry name" value="ALDEHYDE FERREDOXIN OXIDOREDUCTASE"/>
    <property type="match status" value="1"/>
</dbReference>
<dbReference type="SUPFAM" id="SSF48310">
    <property type="entry name" value="Aldehyde ferredoxin oxidoreductase, C-terminal domains"/>
    <property type="match status" value="1"/>
</dbReference>
<dbReference type="SMART" id="SM00790">
    <property type="entry name" value="AFOR_N"/>
    <property type="match status" value="1"/>
</dbReference>
<keyword evidence="6" id="KW-0408">Iron</keyword>
<name>A0A7K0IBB2_9ACTN</name>
<dbReference type="InterPro" id="IPR001203">
    <property type="entry name" value="OxRdtase_Ald_Fedxn_C"/>
</dbReference>
<dbReference type="Gene3D" id="3.60.9.10">
    <property type="entry name" value="Aldehyde ferredoxin oxidoreductase, N-terminal domain"/>
    <property type="match status" value="1"/>
</dbReference>
<dbReference type="SUPFAM" id="SSF56228">
    <property type="entry name" value="Aldehyde ferredoxin oxidoreductase, N-terminal domain"/>
    <property type="match status" value="1"/>
</dbReference>
<sequence length="687" mass="76068">MTERYGYAGKILIVNLDDRTSETIDTDPYIEWVGGHGMASKLFWDFCEDKTVEAVDPKNVLVFATTPFSGAVVPAASARCEFTGISPFSLPEWYNRSSMGGRLAGMMKEAGYDACVVRGKADAPVWINVVNDRVEFNDAADLWGLDAFECQERIWDEVTHGTPPGSWYELTKARDGGRTTQRPSVICIGPAGENLARVSCIVHDAGHVTGQSGFGAVFGAKNLKAMSFIGSKSIPIADPAALVRLRLEVQEKFGYDIDAGKVPGAPGSPGAAATVLDTSPTVSRAEGCRGCFKNCRNLYPGGVGNELTCSAGLYFTASGKIDEQLAAYSLLSKLGLNGYEIDMPVYLHNLYKMGVMGKGKDIDTDLPFEQYGTYAFIEELLMRIAYRREIGDDLAEGIARAAQKWGRWDEDTSTGLLARPNWGYCEHNEPRAEVEWSYGSIFSERDINEHGVHNAVYNTSIMAVLTGAEPPISAEDMAEQLADQSGLGDPLCFDWSEEGIYTDARVREIHWNRAYGRFWLQSLGMCDWVWPNFVSRKHTAETGSTYGATPEYEVKFFQAVTGRDLSYEESIELGHKFWVLDRAIWVLDRAIWALEGRHRDQEVFTNYVYDVKTTKPFPLVVHEDGKWSYSLCQGRTLDRGKFEDFKSRFYVHEGFEESTGRPTRAGLETLGLGFAADALEAAGKLGS</sequence>
<dbReference type="PANTHER" id="PTHR30038:SF9">
    <property type="entry name" value="ALDEHYDE FERREDOXIN OXIDOREDUCTASE"/>
    <property type="match status" value="1"/>
</dbReference>
<evidence type="ECO:0000256" key="7">
    <source>
        <dbReference type="ARBA" id="ARBA00023014"/>
    </source>
</evidence>
<dbReference type="RefSeq" id="WP_154270366.1">
    <property type="nucleotide sequence ID" value="NZ_WKZA01000025.1"/>
</dbReference>
<dbReference type="GO" id="GO:0051539">
    <property type="term" value="F:4 iron, 4 sulfur cluster binding"/>
    <property type="evidence" value="ECO:0007669"/>
    <property type="project" value="UniProtKB-KW"/>
</dbReference>
<gene>
    <name evidence="10" type="ORF">GKG38_07090</name>
</gene>
<keyword evidence="7" id="KW-0411">Iron-sulfur</keyword>
<accession>A0A7K0IBB2</accession>
<proteinExistence type="inferred from homology"/>
<evidence type="ECO:0000256" key="8">
    <source>
        <dbReference type="ARBA" id="ARBA00049934"/>
    </source>
</evidence>
<dbReference type="AlphaFoldDB" id="A0A7K0IBB2"/>
<dbReference type="GO" id="GO:0009055">
    <property type="term" value="F:electron transfer activity"/>
    <property type="evidence" value="ECO:0007669"/>
    <property type="project" value="InterPro"/>
</dbReference>
<dbReference type="GO" id="GO:0046872">
    <property type="term" value="F:metal ion binding"/>
    <property type="evidence" value="ECO:0007669"/>
    <property type="project" value="UniProtKB-KW"/>
</dbReference>
<dbReference type="InterPro" id="IPR051919">
    <property type="entry name" value="W-dependent_AOR"/>
</dbReference>
<evidence type="ECO:0000256" key="3">
    <source>
        <dbReference type="ARBA" id="ARBA00022485"/>
    </source>
</evidence>
<keyword evidence="3" id="KW-0004">4Fe-4S</keyword>
<dbReference type="EMBL" id="WKZA01000025">
    <property type="protein sequence ID" value="MSA94825.1"/>
    <property type="molecule type" value="Genomic_DNA"/>
</dbReference>
<dbReference type="Gene3D" id="1.10.569.10">
    <property type="entry name" value="Aldehyde Ferredoxin Oxidoreductase Protein, subunit A, domain 2"/>
    <property type="match status" value="1"/>
</dbReference>
<keyword evidence="4" id="KW-0479">Metal-binding</keyword>
<evidence type="ECO:0000256" key="1">
    <source>
        <dbReference type="ARBA" id="ARBA00001966"/>
    </source>
</evidence>